<keyword evidence="5" id="KW-0645">Protease</keyword>
<dbReference type="GO" id="GO:0008270">
    <property type="term" value="F:zinc ion binding"/>
    <property type="evidence" value="ECO:0007669"/>
    <property type="project" value="InterPro"/>
</dbReference>
<keyword evidence="15" id="KW-1185">Reference proteome</keyword>
<evidence type="ECO:0000256" key="7">
    <source>
        <dbReference type="ARBA" id="ARBA00022729"/>
    </source>
</evidence>
<dbReference type="HOGENOM" id="CLU_007507_0_0_10"/>
<dbReference type="CDD" id="cd04818">
    <property type="entry name" value="PA_subtilisin_1"/>
    <property type="match status" value="1"/>
</dbReference>
<dbReference type="GO" id="GO:0006508">
    <property type="term" value="P:proteolysis"/>
    <property type="evidence" value="ECO:0007669"/>
    <property type="project" value="UniProtKB-KW"/>
</dbReference>
<reference evidence="14 15" key="1">
    <citation type="journal article" date="2011" name="Stand. Genomic Sci.">
        <title>Complete genome sequence of the gliding freshwater bacterium Fluviicola taffensis type strain (RW262).</title>
        <authorList>
            <person name="Woyke T."/>
            <person name="Chertkov O."/>
            <person name="Lapidus A."/>
            <person name="Nolan M."/>
            <person name="Lucas S."/>
            <person name="Del Rio T.G."/>
            <person name="Tice H."/>
            <person name="Cheng J.F."/>
            <person name="Tapia R."/>
            <person name="Han C."/>
            <person name="Goodwin L."/>
            <person name="Pitluck S."/>
            <person name="Liolios K."/>
            <person name="Pagani I."/>
            <person name="Ivanova N."/>
            <person name="Huntemann M."/>
            <person name="Mavromatis K."/>
            <person name="Mikhailova N."/>
            <person name="Pati A."/>
            <person name="Chen A."/>
            <person name="Palaniappan K."/>
            <person name="Land M."/>
            <person name="Hauser L."/>
            <person name="Brambilla E.M."/>
            <person name="Rohde M."/>
            <person name="Mwirichia R."/>
            <person name="Sikorski J."/>
            <person name="Tindall B.J."/>
            <person name="Goker M."/>
            <person name="Bristow J."/>
            <person name="Eisen J.A."/>
            <person name="Markowitz V."/>
            <person name="Hugenholtz P."/>
            <person name="Klenk H.P."/>
            <person name="Kyrpides N.C."/>
        </authorList>
    </citation>
    <scope>NUCLEOTIDE SEQUENCE [LARGE SCALE GENOMIC DNA]</scope>
    <source>
        <strain evidence="15">DSM 16823 / RW262 / RW262</strain>
    </source>
</reference>
<dbReference type="Pfam" id="PF18962">
    <property type="entry name" value="Por_Secre_tail"/>
    <property type="match status" value="1"/>
</dbReference>
<dbReference type="Pfam" id="PF02128">
    <property type="entry name" value="Peptidase_M36"/>
    <property type="match status" value="1"/>
</dbReference>
<dbReference type="NCBIfam" id="TIGR04183">
    <property type="entry name" value="Por_Secre_tail"/>
    <property type="match status" value="1"/>
</dbReference>
<organism evidence="14 15">
    <name type="scientific">Fluviicola taffensis (strain DSM 16823 / NCIMB 13979 / RW262)</name>
    <dbReference type="NCBI Taxonomy" id="755732"/>
    <lineage>
        <taxon>Bacteria</taxon>
        <taxon>Pseudomonadati</taxon>
        <taxon>Bacteroidota</taxon>
        <taxon>Flavobacteriia</taxon>
        <taxon>Flavobacteriales</taxon>
        <taxon>Crocinitomicaceae</taxon>
        <taxon>Fluviicola</taxon>
    </lineage>
</organism>
<keyword evidence="4" id="KW-0964">Secreted</keyword>
<keyword evidence="7" id="KW-0732">Signal</keyword>
<keyword evidence="9" id="KW-0862">Zinc</keyword>
<dbReference type="eggNOG" id="COG3291">
    <property type="taxonomic scope" value="Bacteria"/>
</dbReference>
<evidence type="ECO:0000259" key="12">
    <source>
        <dbReference type="Pfam" id="PF02225"/>
    </source>
</evidence>
<evidence type="ECO:0000313" key="15">
    <source>
        <dbReference type="Proteomes" id="UP000007463"/>
    </source>
</evidence>
<evidence type="ECO:0000256" key="11">
    <source>
        <dbReference type="ARBA" id="ARBA00023145"/>
    </source>
</evidence>
<dbReference type="Proteomes" id="UP000007463">
    <property type="component" value="Chromosome"/>
</dbReference>
<dbReference type="Gene3D" id="1.10.390.10">
    <property type="entry name" value="Neutral Protease Domain 2"/>
    <property type="match status" value="1"/>
</dbReference>
<dbReference type="GO" id="GO:0005615">
    <property type="term" value="C:extracellular space"/>
    <property type="evidence" value="ECO:0007669"/>
    <property type="project" value="InterPro"/>
</dbReference>
<dbReference type="InterPro" id="IPR027268">
    <property type="entry name" value="Peptidase_M4/M1_CTD_sf"/>
</dbReference>
<comment type="subcellular location">
    <subcellularLocation>
        <location evidence="2">Secreted</location>
    </subcellularLocation>
</comment>
<dbReference type="InterPro" id="IPR050371">
    <property type="entry name" value="Fungal_virulence_M36"/>
</dbReference>
<dbReference type="Gene3D" id="3.50.30.30">
    <property type="match status" value="1"/>
</dbReference>
<dbReference type="InterPro" id="IPR026444">
    <property type="entry name" value="Secre_tail"/>
</dbReference>
<comment type="cofactor">
    <cofactor evidence="1">
        <name>Zn(2+)</name>
        <dbReference type="ChEBI" id="CHEBI:29105"/>
    </cofactor>
</comment>
<evidence type="ECO:0000256" key="6">
    <source>
        <dbReference type="ARBA" id="ARBA00022723"/>
    </source>
</evidence>
<evidence type="ECO:0000313" key="14">
    <source>
        <dbReference type="EMBL" id="AEA43204.1"/>
    </source>
</evidence>
<evidence type="ECO:0000256" key="2">
    <source>
        <dbReference type="ARBA" id="ARBA00004613"/>
    </source>
</evidence>
<keyword evidence="6" id="KW-0479">Metal-binding</keyword>
<dbReference type="CDD" id="cd09596">
    <property type="entry name" value="M36"/>
    <property type="match status" value="1"/>
</dbReference>
<evidence type="ECO:0000256" key="5">
    <source>
        <dbReference type="ARBA" id="ARBA00022670"/>
    </source>
</evidence>
<evidence type="ECO:0000256" key="1">
    <source>
        <dbReference type="ARBA" id="ARBA00001947"/>
    </source>
</evidence>
<evidence type="ECO:0000256" key="3">
    <source>
        <dbReference type="ARBA" id="ARBA00006006"/>
    </source>
</evidence>
<dbReference type="KEGG" id="fte:Fluta_1209"/>
<accession>F2IBB8</accession>
<feature type="domain" description="PA" evidence="12">
    <location>
        <begin position="457"/>
        <end position="532"/>
    </location>
</feature>
<keyword evidence="11" id="KW-0865">Zymogen</keyword>
<evidence type="ECO:0000256" key="9">
    <source>
        <dbReference type="ARBA" id="ARBA00022833"/>
    </source>
</evidence>
<comment type="similarity">
    <text evidence="3">Belongs to the peptidase M36 family.</text>
</comment>
<dbReference type="Gene3D" id="3.10.170.10">
    <property type="match status" value="1"/>
</dbReference>
<dbReference type="PANTHER" id="PTHR33478:SF1">
    <property type="entry name" value="EXTRACELLULAR METALLOPROTEINASE MEP"/>
    <property type="match status" value="1"/>
</dbReference>
<name>F2IBB8_FLUTR</name>
<dbReference type="SUPFAM" id="SSF52025">
    <property type="entry name" value="PA domain"/>
    <property type="match status" value="1"/>
</dbReference>
<dbReference type="SUPFAM" id="SSF55486">
    <property type="entry name" value="Metalloproteases ('zincins'), catalytic domain"/>
    <property type="match status" value="1"/>
</dbReference>
<dbReference type="InterPro" id="IPR001842">
    <property type="entry name" value="Peptidase_M36"/>
</dbReference>
<dbReference type="GO" id="GO:0004222">
    <property type="term" value="F:metalloendopeptidase activity"/>
    <property type="evidence" value="ECO:0007669"/>
    <property type="project" value="InterPro"/>
</dbReference>
<reference evidence="15" key="2">
    <citation type="submission" date="2011-02" db="EMBL/GenBank/DDBJ databases">
        <title>The complete genome of Fluviicola taffensis DSM 16823.</title>
        <authorList>
            <consortium name="US DOE Joint Genome Institute (JGI-PGF)"/>
            <person name="Lucas S."/>
            <person name="Copeland A."/>
            <person name="Lapidus A."/>
            <person name="Bruce D."/>
            <person name="Goodwin L."/>
            <person name="Pitluck S."/>
            <person name="Kyrpides N."/>
            <person name="Mavromatis K."/>
            <person name="Ivanova N."/>
            <person name="Mikhailova N."/>
            <person name="Pagani I."/>
            <person name="Chertkov O."/>
            <person name="Detter J.C."/>
            <person name="Han C."/>
            <person name="Tapia R."/>
            <person name="Land M."/>
            <person name="Hauser L."/>
            <person name="Markowitz V."/>
            <person name="Cheng J.-F."/>
            <person name="Hugenholtz P."/>
            <person name="Woyke T."/>
            <person name="Wu D."/>
            <person name="Tindall B."/>
            <person name="Pomrenke H.G."/>
            <person name="Brambilla E."/>
            <person name="Klenk H.-P."/>
            <person name="Eisen J.A."/>
        </authorList>
    </citation>
    <scope>NUCLEOTIDE SEQUENCE [LARGE SCALE GENOMIC DNA]</scope>
    <source>
        <strain evidence="15">DSM 16823 / RW262 / RW262</strain>
    </source>
</reference>
<evidence type="ECO:0000259" key="13">
    <source>
        <dbReference type="Pfam" id="PF18962"/>
    </source>
</evidence>
<dbReference type="InterPro" id="IPR046450">
    <property type="entry name" value="PA_dom_sf"/>
</dbReference>
<dbReference type="OrthoDB" id="5377264at2"/>
<protein>
    <submittedName>
        <fullName evidence="14">Peptidase M36 fungalysin</fullName>
    </submittedName>
</protein>
<dbReference type="NCBIfam" id="NF038113">
    <property type="entry name" value="T9SSA_dep_M36"/>
    <property type="match status" value="1"/>
</dbReference>
<proteinExistence type="inferred from homology"/>
<evidence type="ECO:0000256" key="8">
    <source>
        <dbReference type="ARBA" id="ARBA00022801"/>
    </source>
</evidence>
<dbReference type="InterPro" id="IPR003137">
    <property type="entry name" value="PA_domain"/>
</dbReference>
<dbReference type="STRING" id="755732.Fluta_1209"/>
<dbReference type="AlphaFoldDB" id="F2IBB8"/>
<evidence type="ECO:0000256" key="4">
    <source>
        <dbReference type="ARBA" id="ARBA00022525"/>
    </source>
</evidence>
<feature type="domain" description="Secretion system C-terminal sorting" evidence="13">
    <location>
        <begin position="788"/>
        <end position="853"/>
    </location>
</feature>
<gene>
    <name evidence="14" type="ordered locus">Fluta_1209</name>
</gene>
<evidence type="ECO:0000256" key="10">
    <source>
        <dbReference type="ARBA" id="ARBA00023049"/>
    </source>
</evidence>
<keyword evidence="8" id="KW-0378">Hydrolase</keyword>
<dbReference type="EMBL" id="CP002542">
    <property type="protein sequence ID" value="AEA43204.1"/>
    <property type="molecule type" value="Genomic_DNA"/>
</dbReference>
<keyword evidence="10" id="KW-0482">Metalloprotease</keyword>
<dbReference type="Pfam" id="PF02225">
    <property type="entry name" value="PA"/>
    <property type="match status" value="1"/>
</dbReference>
<sequence precursor="true">MSFFVHCVLFNILKMKKKLSSFLFIVFTTFCFGQNELKIIQPYLQENASNWKLKPSDFSNLEVASHASSKAPNTKHFKIQQTKNGISLVDGFGIVTVKDNQVVHVTTNFVSISEPINRPVLSAETAVISALKYLNLTSAPLTLLKSEKNKMLFSKGSISKEDIPVKLVLSQKNNQLLYLWDLSIYPKDSEHWWSLRLNAETGEVVFQNDWISHCSVNHCSTENHLVSETMMTPPPPPGLDQYMVYALPNISPAHGNRVLVVNPSDVVQSPFGWHDTDGIAGDEYTITYGNNVYASEDIDADDFPGYSPDGGNALNFNFAYDSAVGVQGNLDAVITNLFYMNNMMHDIWAYYGFDEESGNFQETNYDGSGVGMDPVVAHAQDGSGTNNANFGTPPEGQSPVMQMFLWTESNIPDLLTINSPVGIAGSYTCSTAGFGPPVPMSPITEDIILVIDDGASTNFGCGLISNGAALAGKIALVRRGGGCTFGEKVEICEAMGAVAVIVMNNTGTSTQAMGGTSSATIPSIMISKPDGDLFVNQINLGNTANGTIVNPGDLTATDSDFDNMIIAHEYGHGISTRLVGGADNSDCLYNEEQMGEGWSDWFGLMITQVASDQPGDGRGVGTYVTNEPNNGEGIRPARYSTDFVVNNYTYGNTNDNSLSQPHGIGFVWASMLWDLNWALIDEYGFDSNVKTGTGGNNIAMNLVIEGLKLTNCGPGFVDGRDGILAADQIIYGGVNKCLIWEVFARRGLGFSADQGDPGNRSDQVEAFNLPLECILGLNEKSAATNIQVYPNPSNGELTVKNSSSEIQRIELVDLSGKVVYMNTFVNANFEVVLDISILNKGLYLMKVQTRTGFQTVRIEKL</sequence>
<dbReference type="PANTHER" id="PTHR33478">
    <property type="entry name" value="EXTRACELLULAR METALLOPROTEINASE MEP"/>
    <property type="match status" value="1"/>
</dbReference>